<evidence type="ECO:0000313" key="2">
    <source>
        <dbReference type="Proteomes" id="UP001054252"/>
    </source>
</evidence>
<gene>
    <name evidence="1" type="ORF">SLEP1_g4013</name>
</gene>
<protein>
    <submittedName>
        <fullName evidence="1">Uncharacterized protein</fullName>
    </submittedName>
</protein>
<proteinExistence type="predicted"/>
<dbReference type="EMBL" id="BPVZ01000004">
    <property type="protein sequence ID" value="GKU89945.1"/>
    <property type="molecule type" value="Genomic_DNA"/>
</dbReference>
<reference evidence="1 2" key="1">
    <citation type="journal article" date="2021" name="Commun. Biol.">
        <title>The genome of Shorea leprosula (Dipterocarpaceae) highlights the ecological relevance of drought in aseasonal tropical rainforests.</title>
        <authorList>
            <person name="Ng K.K.S."/>
            <person name="Kobayashi M.J."/>
            <person name="Fawcett J.A."/>
            <person name="Hatakeyama M."/>
            <person name="Paape T."/>
            <person name="Ng C.H."/>
            <person name="Ang C.C."/>
            <person name="Tnah L.H."/>
            <person name="Lee C.T."/>
            <person name="Nishiyama T."/>
            <person name="Sese J."/>
            <person name="O'Brien M.J."/>
            <person name="Copetti D."/>
            <person name="Mohd Noor M.I."/>
            <person name="Ong R.C."/>
            <person name="Putra M."/>
            <person name="Sireger I.Z."/>
            <person name="Indrioko S."/>
            <person name="Kosugi Y."/>
            <person name="Izuno A."/>
            <person name="Isagi Y."/>
            <person name="Lee S.L."/>
            <person name="Shimizu K.K."/>
        </authorList>
    </citation>
    <scope>NUCLEOTIDE SEQUENCE [LARGE SCALE GENOMIC DNA]</scope>
    <source>
        <strain evidence="1">214</strain>
    </source>
</reference>
<dbReference type="AlphaFoldDB" id="A0AAV5HTB8"/>
<comment type="caution">
    <text evidence="1">The sequence shown here is derived from an EMBL/GenBank/DDBJ whole genome shotgun (WGS) entry which is preliminary data.</text>
</comment>
<keyword evidence="2" id="KW-1185">Reference proteome</keyword>
<accession>A0AAV5HTB8</accession>
<evidence type="ECO:0000313" key="1">
    <source>
        <dbReference type="EMBL" id="GKU89945.1"/>
    </source>
</evidence>
<sequence>MAQGAFFRFSHTDASAIADAEQFRLSFPQTDYLRLLFLKVRFQLLQL</sequence>
<organism evidence="1 2">
    <name type="scientific">Rubroshorea leprosula</name>
    <dbReference type="NCBI Taxonomy" id="152421"/>
    <lineage>
        <taxon>Eukaryota</taxon>
        <taxon>Viridiplantae</taxon>
        <taxon>Streptophyta</taxon>
        <taxon>Embryophyta</taxon>
        <taxon>Tracheophyta</taxon>
        <taxon>Spermatophyta</taxon>
        <taxon>Magnoliopsida</taxon>
        <taxon>eudicotyledons</taxon>
        <taxon>Gunneridae</taxon>
        <taxon>Pentapetalae</taxon>
        <taxon>rosids</taxon>
        <taxon>malvids</taxon>
        <taxon>Malvales</taxon>
        <taxon>Dipterocarpaceae</taxon>
        <taxon>Rubroshorea</taxon>
    </lineage>
</organism>
<name>A0AAV5HTB8_9ROSI</name>
<dbReference type="Proteomes" id="UP001054252">
    <property type="component" value="Unassembled WGS sequence"/>
</dbReference>